<evidence type="ECO:0008006" key="5">
    <source>
        <dbReference type="Google" id="ProtNLM"/>
    </source>
</evidence>
<dbReference type="AlphaFoldDB" id="A0A6H1P035"/>
<dbReference type="Proteomes" id="UP000501868">
    <property type="component" value="Chromosome"/>
</dbReference>
<reference evidence="3 4" key="2">
    <citation type="submission" date="2020-04" db="EMBL/GenBank/DDBJ databases">
        <authorList>
            <person name="Fomenkov A."/>
            <person name="Anton B.P."/>
            <person name="Roberts R.J."/>
        </authorList>
    </citation>
    <scope>NUCLEOTIDE SEQUENCE [LARGE SCALE GENOMIC DNA]</scope>
    <source>
        <strain evidence="3 4">S2</strain>
    </source>
</reference>
<keyword evidence="1" id="KW-1133">Transmembrane helix</keyword>
<name>A0A6H1P035_PRIMG</name>
<feature type="transmembrane region" description="Helical" evidence="1">
    <location>
        <begin position="85"/>
        <end position="105"/>
    </location>
</feature>
<feature type="signal peptide" evidence="2">
    <location>
        <begin position="1"/>
        <end position="23"/>
    </location>
</feature>
<organism evidence="3 4">
    <name type="scientific">Priestia megaterium</name>
    <name type="common">Bacillus megaterium</name>
    <dbReference type="NCBI Taxonomy" id="1404"/>
    <lineage>
        <taxon>Bacteria</taxon>
        <taxon>Bacillati</taxon>
        <taxon>Bacillota</taxon>
        <taxon>Bacilli</taxon>
        <taxon>Bacillales</taxon>
        <taxon>Bacillaceae</taxon>
        <taxon>Priestia</taxon>
    </lineage>
</organism>
<proteinExistence type="predicted"/>
<keyword evidence="2" id="KW-0732">Signal</keyword>
<sequence>MMFNKISLITSMLFFLLGTNVFADSRLEVSSPQNNRVLSQTVQVIPVSTVNHKIVSANKKTMTQMEHASSTPKQEKDAEPTFNNYVIPVLVGLFFIFGLGSYWLVFRRKHT</sequence>
<reference evidence="3 4" key="1">
    <citation type="submission" date="2020-04" db="EMBL/GenBank/DDBJ databases">
        <title>Genome-Wide Identification of 5-Methylcytosine Sites in Bacterial Genomes By High-Throughput Sequencing of MspJI Restriction Fragments.</title>
        <authorList>
            <person name="Wu V."/>
        </authorList>
    </citation>
    <scope>NUCLEOTIDE SEQUENCE [LARGE SCALE GENOMIC DNA]</scope>
    <source>
        <strain evidence="3 4">S2</strain>
    </source>
</reference>
<evidence type="ECO:0000313" key="4">
    <source>
        <dbReference type="Proteomes" id="UP000501868"/>
    </source>
</evidence>
<evidence type="ECO:0000313" key="3">
    <source>
        <dbReference type="EMBL" id="QIZ06787.1"/>
    </source>
</evidence>
<keyword evidence="1" id="KW-0472">Membrane</keyword>
<accession>A0A6H1P035</accession>
<evidence type="ECO:0000256" key="1">
    <source>
        <dbReference type="SAM" id="Phobius"/>
    </source>
</evidence>
<evidence type="ECO:0000256" key="2">
    <source>
        <dbReference type="SAM" id="SignalP"/>
    </source>
</evidence>
<dbReference type="EMBL" id="CP051128">
    <property type="protein sequence ID" value="QIZ06787.1"/>
    <property type="molecule type" value="Genomic_DNA"/>
</dbReference>
<gene>
    <name evidence="3" type="ORF">HFZ78_08750</name>
</gene>
<protein>
    <recommendedName>
        <fullName evidence="5">LPXTG cell wall anchor domain-containing protein</fullName>
    </recommendedName>
</protein>
<feature type="chain" id="PRO_5026330216" description="LPXTG cell wall anchor domain-containing protein" evidence="2">
    <location>
        <begin position="24"/>
        <end position="111"/>
    </location>
</feature>
<keyword evidence="1" id="KW-0812">Transmembrane</keyword>